<proteinExistence type="predicted"/>
<evidence type="ECO:0000256" key="2">
    <source>
        <dbReference type="SAM" id="MobiDB-lite"/>
    </source>
</evidence>
<dbReference type="GO" id="GO:0070072">
    <property type="term" value="P:vacuolar proton-transporting V-type ATPase complex assembly"/>
    <property type="evidence" value="ECO:0007669"/>
    <property type="project" value="InterPro"/>
</dbReference>
<comment type="caution">
    <text evidence="3">The sequence shown here is derived from an EMBL/GenBank/DDBJ whole genome shotgun (WGS) entry which is preliminary data.</text>
</comment>
<dbReference type="Proteomes" id="UP000428333">
    <property type="component" value="Linkage Group LG06"/>
</dbReference>
<dbReference type="AlphaFoldDB" id="A0A6A4LHL1"/>
<dbReference type="PANTHER" id="PTHR31996">
    <property type="entry name" value="COILED-COIL DOMAIN-CONTAINING PROTEIN 115"/>
    <property type="match status" value="1"/>
</dbReference>
<dbReference type="GO" id="GO:0051082">
    <property type="term" value="F:unfolded protein binding"/>
    <property type="evidence" value="ECO:0007669"/>
    <property type="project" value="TreeGrafter"/>
</dbReference>
<organism evidence="3 4">
    <name type="scientific">Rhododendron williamsianum</name>
    <dbReference type="NCBI Taxonomy" id="262921"/>
    <lineage>
        <taxon>Eukaryota</taxon>
        <taxon>Viridiplantae</taxon>
        <taxon>Streptophyta</taxon>
        <taxon>Embryophyta</taxon>
        <taxon>Tracheophyta</taxon>
        <taxon>Spermatophyta</taxon>
        <taxon>Magnoliopsida</taxon>
        <taxon>eudicotyledons</taxon>
        <taxon>Gunneridae</taxon>
        <taxon>Pentapetalae</taxon>
        <taxon>asterids</taxon>
        <taxon>Ericales</taxon>
        <taxon>Ericaceae</taxon>
        <taxon>Ericoideae</taxon>
        <taxon>Rhodoreae</taxon>
        <taxon>Rhododendron</taxon>
    </lineage>
</organism>
<gene>
    <name evidence="3" type="ORF">C3L33_11264</name>
</gene>
<sequence>MGEEEERSNLEIGSDQDQEEEKGEHQVVKFLDSVDSYLTLFESLSTTLRQGYLELAGARQSMGASRINSALFDLKYHCAATSLQVMQEDGALAHKLTVLRSNLLTEHILFTSVGILQFSYLLLLVDSTVKEPNYNLCKWVSPDNNKSCSEEAKFDQDGLSERKSSNSQLRYRGTSEIQEKILESNGSTAAVEDQIQQERSKSLSMFGKLVSPKLRDAQLSFETALDILIEIANMRSSLLSAYDQVRKDMESTQG</sequence>
<dbReference type="InterPro" id="IPR040357">
    <property type="entry name" value="Vma22/CCDC115"/>
</dbReference>
<feature type="region of interest" description="Disordered" evidence="2">
    <location>
        <begin position="1"/>
        <end position="21"/>
    </location>
</feature>
<dbReference type="EMBL" id="QEFC01001559">
    <property type="protein sequence ID" value="KAE9456842.1"/>
    <property type="molecule type" value="Genomic_DNA"/>
</dbReference>
<evidence type="ECO:0000313" key="3">
    <source>
        <dbReference type="EMBL" id="KAE9456842.1"/>
    </source>
</evidence>
<feature type="non-terminal residue" evidence="3">
    <location>
        <position position="1"/>
    </location>
</feature>
<dbReference type="OrthoDB" id="408631at2759"/>
<name>A0A6A4LHL1_9ERIC</name>
<protein>
    <recommendedName>
        <fullName evidence="1">Vacuolar ATPase assembly protein VMA22</fullName>
    </recommendedName>
</protein>
<keyword evidence="4" id="KW-1185">Reference proteome</keyword>
<evidence type="ECO:0000313" key="4">
    <source>
        <dbReference type="Proteomes" id="UP000428333"/>
    </source>
</evidence>
<reference evidence="3 4" key="1">
    <citation type="journal article" date="2019" name="Genome Biol. Evol.">
        <title>The Rhododendron genome and chromosomal organization provide insight into shared whole-genome duplications across the heath family (Ericaceae).</title>
        <authorList>
            <person name="Soza V.L."/>
            <person name="Lindsley D."/>
            <person name="Waalkes A."/>
            <person name="Ramage E."/>
            <person name="Patwardhan R.P."/>
            <person name="Burton J.N."/>
            <person name="Adey A."/>
            <person name="Kumar A."/>
            <person name="Qiu R."/>
            <person name="Shendure J."/>
            <person name="Hall B."/>
        </authorList>
    </citation>
    <scope>NUCLEOTIDE SEQUENCE [LARGE SCALE GENOMIC DNA]</scope>
    <source>
        <strain evidence="3">RSF 1966-606</strain>
    </source>
</reference>
<evidence type="ECO:0000256" key="1">
    <source>
        <dbReference type="ARBA" id="ARBA00093634"/>
    </source>
</evidence>
<accession>A0A6A4LHL1</accession>
<dbReference type="PANTHER" id="PTHR31996:SF2">
    <property type="entry name" value="COILED-COIL DOMAIN-CONTAINING PROTEIN 115"/>
    <property type="match status" value="1"/>
</dbReference>